<sequence length="376" mass="44616">MGEPVQHKQQSDKIPNKKQRSKSRNNKSKEKTKQGRSKEDKNIKKSDEEQNDGAAEKQRAQQNNLQIMVPDSSEKLEPYLLIEYNFVENLTYERCQEYIDIKSSCHFVQQRGKQFSGDAKFASISQMKMNSPSTRKDDLINMFYMLVYLTNLDLPWCDYLFCMPCNSQQKTFRMVLQKKQETTLSKLAKLYQLPEEFQIIGNEIELMKFNSYPNYTMIQKHFKAIIDKEKPNQQVFKWRRQQINDQKWYAKVLSGIEQLLINQSDFDSQSVNNLESKEIELSMRIDNFQRNEDKYKTQQNEPLRVSTFNYHKHLYDESHVSETILNKTDHTSNNISQNRTINNLMQKTQKSQIFTSKLTDDNIQKRQERLDSSNCQ</sequence>
<feature type="region of interest" description="Disordered" evidence="1">
    <location>
        <begin position="1"/>
        <end position="67"/>
    </location>
</feature>
<evidence type="ECO:0000313" key="3">
    <source>
        <dbReference type="Proteomes" id="UP000039865"/>
    </source>
</evidence>
<proteinExistence type="predicted"/>
<dbReference type="AlphaFoldDB" id="A0A078A9C0"/>
<feature type="compositionally biased region" description="Basic residues" evidence="1">
    <location>
        <begin position="16"/>
        <end position="26"/>
    </location>
</feature>
<feature type="compositionally biased region" description="Basic and acidic residues" evidence="1">
    <location>
        <begin position="27"/>
        <end position="59"/>
    </location>
</feature>
<dbReference type="InterPro" id="IPR050235">
    <property type="entry name" value="CK1_Ser-Thr_kinase"/>
</dbReference>
<name>A0A078A9C0_STYLE</name>
<dbReference type="EMBL" id="CCKQ01006847">
    <property type="protein sequence ID" value="CDW78187.1"/>
    <property type="molecule type" value="Genomic_DNA"/>
</dbReference>
<feature type="compositionally biased region" description="Basic and acidic residues" evidence="1">
    <location>
        <begin position="1"/>
        <end position="15"/>
    </location>
</feature>
<dbReference type="Proteomes" id="UP000039865">
    <property type="component" value="Unassembled WGS sequence"/>
</dbReference>
<dbReference type="SUPFAM" id="SSF56112">
    <property type="entry name" value="Protein kinase-like (PK-like)"/>
    <property type="match status" value="1"/>
</dbReference>
<dbReference type="InterPro" id="IPR011009">
    <property type="entry name" value="Kinase-like_dom_sf"/>
</dbReference>
<keyword evidence="3" id="KW-1185">Reference proteome</keyword>
<evidence type="ECO:0000256" key="1">
    <source>
        <dbReference type="SAM" id="MobiDB-lite"/>
    </source>
</evidence>
<dbReference type="PANTHER" id="PTHR11909">
    <property type="entry name" value="CASEIN KINASE-RELATED"/>
    <property type="match status" value="1"/>
</dbReference>
<dbReference type="InParanoid" id="A0A078A9C0"/>
<accession>A0A078A9C0</accession>
<evidence type="ECO:0000313" key="2">
    <source>
        <dbReference type="EMBL" id="CDW78187.1"/>
    </source>
</evidence>
<reference evidence="2 3" key="1">
    <citation type="submission" date="2014-06" db="EMBL/GenBank/DDBJ databases">
        <authorList>
            <person name="Swart Estienne"/>
        </authorList>
    </citation>
    <scope>NUCLEOTIDE SEQUENCE [LARGE SCALE GENOMIC DNA]</scope>
    <source>
        <strain evidence="2 3">130c</strain>
    </source>
</reference>
<gene>
    <name evidence="2" type="primary">Contig18597.g19760</name>
    <name evidence="2" type="ORF">STYLEM_7161</name>
</gene>
<organism evidence="2 3">
    <name type="scientific">Stylonychia lemnae</name>
    <name type="common">Ciliate</name>
    <dbReference type="NCBI Taxonomy" id="5949"/>
    <lineage>
        <taxon>Eukaryota</taxon>
        <taxon>Sar</taxon>
        <taxon>Alveolata</taxon>
        <taxon>Ciliophora</taxon>
        <taxon>Intramacronucleata</taxon>
        <taxon>Spirotrichea</taxon>
        <taxon>Stichotrichia</taxon>
        <taxon>Sporadotrichida</taxon>
        <taxon>Oxytrichidae</taxon>
        <taxon>Stylonychinae</taxon>
        <taxon>Stylonychia</taxon>
    </lineage>
</organism>
<dbReference type="Gene3D" id="1.10.510.10">
    <property type="entry name" value="Transferase(Phosphotransferase) domain 1"/>
    <property type="match status" value="1"/>
</dbReference>
<protein>
    <submittedName>
        <fullName evidence="2">Uncharacterized protein</fullName>
    </submittedName>
</protein>